<dbReference type="Gene3D" id="3.80.30.20">
    <property type="entry name" value="tm_1862 like domain"/>
    <property type="match status" value="1"/>
</dbReference>
<dbReference type="AlphaFoldDB" id="A0A2H0B097"/>
<keyword evidence="2" id="KW-0808">Transferase</keyword>
<dbReference type="GO" id="GO:0051539">
    <property type="term" value="F:4 iron, 4 sulfur cluster binding"/>
    <property type="evidence" value="ECO:0007669"/>
    <property type="project" value="TreeGrafter"/>
</dbReference>
<dbReference type="InterPro" id="IPR023404">
    <property type="entry name" value="rSAM_horseshoe"/>
</dbReference>
<feature type="non-terminal residue" evidence="2">
    <location>
        <position position="1"/>
    </location>
</feature>
<evidence type="ECO:0000259" key="1">
    <source>
        <dbReference type="PROSITE" id="PS51918"/>
    </source>
</evidence>
<dbReference type="CDD" id="cd01335">
    <property type="entry name" value="Radical_SAM"/>
    <property type="match status" value="1"/>
</dbReference>
<dbReference type="InterPro" id="IPR007197">
    <property type="entry name" value="rSAM"/>
</dbReference>
<organism evidence="2 3">
    <name type="scientific">Candidatus Berkelbacteria bacterium CG23_combo_of_CG06-09_8_20_14_all_41_73</name>
    <dbReference type="NCBI Taxonomy" id="1974519"/>
    <lineage>
        <taxon>Bacteria</taxon>
        <taxon>Candidatus Berkelbacteria</taxon>
    </lineage>
</organism>
<comment type="caution">
    <text evidence="2">The sequence shown here is derived from an EMBL/GenBank/DDBJ whole genome shotgun (WGS) entry which is preliminary data.</text>
</comment>
<dbReference type="InterPro" id="IPR058240">
    <property type="entry name" value="rSAM_sf"/>
</dbReference>
<gene>
    <name evidence="2" type="ORF">COX11_00545</name>
</gene>
<feature type="domain" description="Radical SAM core" evidence="1">
    <location>
        <begin position="1"/>
        <end position="159"/>
    </location>
</feature>
<protein>
    <submittedName>
        <fullName evidence="2">tRNA (N6-isopentenyl adenosine(37)-C2)-methylthiotransferase MiaB</fullName>
    </submittedName>
</protein>
<name>A0A2H0B097_9BACT</name>
<dbReference type="PANTHER" id="PTHR43020">
    <property type="entry name" value="CDK5 REGULATORY SUBUNIT-ASSOCIATED PROTEIN 1"/>
    <property type="match status" value="1"/>
</dbReference>
<dbReference type="InterPro" id="IPR006638">
    <property type="entry name" value="Elp3/MiaA/NifB-like_rSAM"/>
</dbReference>
<dbReference type="PANTHER" id="PTHR43020:SF2">
    <property type="entry name" value="MITOCHONDRIAL TRNA METHYLTHIOTRANSFERASE CDK5RAP1"/>
    <property type="match status" value="1"/>
</dbReference>
<dbReference type="PROSITE" id="PS51918">
    <property type="entry name" value="RADICAL_SAM"/>
    <property type="match status" value="1"/>
</dbReference>
<dbReference type="Pfam" id="PF04055">
    <property type="entry name" value="Radical_SAM"/>
    <property type="match status" value="1"/>
</dbReference>
<dbReference type="SUPFAM" id="SSF102114">
    <property type="entry name" value="Radical SAM enzymes"/>
    <property type="match status" value="1"/>
</dbReference>
<dbReference type="SMART" id="SM00729">
    <property type="entry name" value="Elp3"/>
    <property type="match status" value="1"/>
</dbReference>
<proteinExistence type="predicted"/>
<dbReference type="Proteomes" id="UP000230671">
    <property type="component" value="Unassembled WGS sequence"/>
</dbReference>
<sequence>YKYGFAKLLKILNDLPGEFKIRFLTNHPKDMTDDVINAIATLPKIKKEIHLPLQSGSDKILKAMNRPYTAEEYLRLVKSLKSKVHKVKITTDIIVGFPGETEENFQKTVEVCKKVGFDLAYINKYSPRKGTAAYKLGDPIIWAEKQRRWRILNELINKI</sequence>
<accession>A0A2H0B097</accession>
<evidence type="ECO:0000313" key="3">
    <source>
        <dbReference type="Proteomes" id="UP000230671"/>
    </source>
</evidence>
<dbReference type="EMBL" id="PCSO01000022">
    <property type="protein sequence ID" value="PIP51067.1"/>
    <property type="molecule type" value="Genomic_DNA"/>
</dbReference>
<evidence type="ECO:0000313" key="2">
    <source>
        <dbReference type="EMBL" id="PIP51067.1"/>
    </source>
</evidence>
<reference evidence="2 3" key="1">
    <citation type="submission" date="2017-09" db="EMBL/GenBank/DDBJ databases">
        <title>Depth-based differentiation of microbial function through sediment-hosted aquifers and enrichment of novel symbionts in the deep terrestrial subsurface.</title>
        <authorList>
            <person name="Probst A.J."/>
            <person name="Ladd B."/>
            <person name="Jarett J.K."/>
            <person name="Geller-Mcgrath D.E."/>
            <person name="Sieber C.M."/>
            <person name="Emerson J.B."/>
            <person name="Anantharaman K."/>
            <person name="Thomas B.C."/>
            <person name="Malmstrom R."/>
            <person name="Stieglmeier M."/>
            <person name="Klingl A."/>
            <person name="Woyke T."/>
            <person name="Ryan C.M."/>
            <person name="Banfield J.F."/>
        </authorList>
    </citation>
    <scope>NUCLEOTIDE SEQUENCE [LARGE SCALE GENOMIC DNA]</scope>
    <source>
        <strain evidence="2">CG23_combo_of_CG06-09_8_20_14_all_41_73</strain>
    </source>
</reference>
<dbReference type="GO" id="GO:0005829">
    <property type="term" value="C:cytosol"/>
    <property type="evidence" value="ECO:0007669"/>
    <property type="project" value="TreeGrafter"/>
</dbReference>
<dbReference type="GO" id="GO:0035597">
    <property type="term" value="F:tRNA-2-methylthio-N(6)-dimethylallyladenosine(37) synthase activity"/>
    <property type="evidence" value="ECO:0007669"/>
    <property type="project" value="TreeGrafter"/>
</dbReference>